<dbReference type="AlphaFoldDB" id="A0A2T3NBV5"/>
<evidence type="ECO:0000259" key="5">
    <source>
        <dbReference type="PROSITE" id="PS50931"/>
    </source>
</evidence>
<dbReference type="SUPFAM" id="SSF46785">
    <property type="entry name" value="Winged helix' DNA-binding domain"/>
    <property type="match status" value="1"/>
</dbReference>
<dbReference type="InterPro" id="IPR036390">
    <property type="entry name" value="WH_DNA-bd_sf"/>
</dbReference>
<organism evidence="6 7">
    <name type="scientific">Photobacterium sanctipauli</name>
    <dbReference type="NCBI Taxonomy" id="1342794"/>
    <lineage>
        <taxon>Bacteria</taxon>
        <taxon>Pseudomonadati</taxon>
        <taxon>Pseudomonadota</taxon>
        <taxon>Gammaproteobacteria</taxon>
        <taxon>Vibrionales</taxon>
        <taxon>Vibrionaceae</taxon>
        <taxon>Photobacterium</taxon>
    </lineage>
</organism>
<dbReference type="GO" id="GO:0000976">
    <property type="term" value="F:transcription cis-regulatory region binding"/>
    <property type="evidence" value="ECO:0007669"/>
    <property type="project" value="TreeGrafter"/>
</dbReference>
<gene>
    <name evidence="6" type="ORF">C9I98_24425</name>
</gene>
<dbReference type="Proteomes" id="UP000241771">
    <property type="component" value="Unassembled WGS sequence"/>
</dbReference>
<accession>A0A2T3NBV5</accession>
<dbReference type="PROSITE" id="PS50931">
    <property type="entry name" value="HTH_LYSR"/>
    <property type="match status" value="1"/>
</dbReference>
<dbReference type="InterPro" id="IPR005119">
    <property type="entry name" value="LysR_subst-bd"/>
</dbReference>
<protein>
    <submittedName>
        <fullName evidence="6">LysR family transcriptional regulator</fullName>
    </submittedName>
</protein>
<dbReference type="CDD" id="cd05466">
    <property type="entry name" value="PBP2_LTTR_substrate"/>
    <property type="match status" value="1"/>
</dbReference>
<dbReference type="InterPro" id="IPR036388">
    <property type="entry name" value="WH-like_DNA-bd_sf"/>
</dbReference>
<keyword evidence="4" id="KW-0804">Transcription</keyword>
<dbReference type="InterPro" id="IPR000847">
    <property type="entry name" value="LysR_HTH_N"/>
</dbReference>
<dbReference type="Pfam" id="PF00126">
    <property type="entry name" value="HTH_1"/>
    <property type="match status" value="1"/>
</dbReference>
<reference evidence="6 7" key="1">
    <citation type="submission" date="2018-01" db="EMBL/GenBank/DDBJ databases">
        <title>Whole genome sequencing of Histamine producing bacteria.</title>
        <authorList>
            <person name="Butler K."/>
        </authorList>
    </citation>
    <scope>NUCLEOTIDE SEQUENCE [LARGE SCALE GENOMIC DNA]</scope>
    <source>
        <strain evidence="6 7">DSM 100436</strain>
    </source>
</reference>
<dbReference type="RefSeq" id="WP_107272591.1">
    <property type="nucleotide sequence ID" value="NZ_PYMA01000024.1"/>
</dbReference>
<comment type="similarity">
    <text evidence="1">Belongs to the LysR transcriptional regulatory family.</text>
</comment>
<keyword evidence="3" id="KW-0238">DNA-binding</keyword>
<name>A0A2T3NBV5_9GAMM</name>
<evidence type="ECO:0000256" key="1">
    <source>
        <dbReference type="ARBA" id="ARBA00009437"/>
    </source>
</evidence>
<dbReference type="GO" id="GO:0003700">
    <property type="term" value="F:DNA-binding transcription factor activity"/>
    <property type="evidence" value="ECO:0007669"/>
    <property type="project" value="InterPro"/>
</dbReference>
<dbReference type="FunFam" id="1.10.10.10:FF:000001">
    <property type="entry name" value="LysR family transcriptional regulator"/>
    <property type="match status" value="1"/>
</dbReference>
<dbReference type="PANTHER" id="PTHR30126">
    <property type="entry name" value="HTH-TYPE TRANSCRIPTIONAL REGULATOR"/>
    <property type="match status" value="1"/>
</dbReference>
<keyword evidence="2" id="KW-0805">Transcription regulation</keyword>
<evidence type="ECO:0000313" key="6">
    <source>
        <dbReference type="EMBL" id="PSW11396.1"/>
    </source>
</evidence>
<proteinExistence type="inferred from homology"/>
<sequence length="309" mass="34123">MLNLKQLETFVWIANLGSFRLAAEHLCTTQPAISTRISNLEHTLNTTLFNRDKGAVTLTAKGRELLPLAENILNNTAQLCYKADAASALSGLLRIGVSETLVHTWLPQFLASINEQYPDVEIELIVDATVNLSKELLAHNIDLAILLGPISDPAVINQTICEYPLYWVASPTLGLSPTASTSHFTQWPIITYARNTLPYHQIDRHFTEQKIHPVQYYSVSALSASVKLVESGVGVATLPKEVIQEQLDDGRLIIIDTDWVPNPLTFSISYITTPDSLLIEEAVKVAFDIVANLGNKSVDRSPIEPKNDQ</sequence>
<dbReference type="Gene3D" id="1.10.10.10">
    <property type="entry name" value="Winged helix-like DNA-binding domain superfamily/Winged helix DNA-binding domain"/>
    <property type="match status" value="1"/>
</dbReference>
<dbReference type="Pfam" id="PF03466">
    <property type="entry name" value="LysR_substrate"/>
    <property type="match status" value="1"/>
</dbReference>
<evidence type="ECO:0000256" key="3">
    <source>
        <dbReference type="ARBA" id="ARBA00023125"/>
    </source>
</evidence>
<feature type="domain" description="HTH lysR-type" evidence="5">
    <location>
        <begin position="2"/>
        <end position="59"/>
    </location>
</feature>
<dbReference type="PANTHER" id="PTHR30126:SF77">
    <property type="entry name" value="TRANSCRIPTIONAL REGULATORY PROTEIN"/>
    <property type="match status" value="1"/>
</dbReference>
<evidence type="ECO:0000256" key="4">
    <source>
        <dbReference type="ARBA" id="ARBA00023163"/>
    </source>
</evidence>
<evidence type="ECO:0000256" key="2">
    <source>
        <dbReference type="ARBA" id="ARBA00023015"/>
    </source>
</evidence>
<dbReference type="PRINTS" id="PR00039">
    <property type="entry name" value="HTHLYSR"/>
</dbReference>
<dbReference type="Gene3D" id="3.40.190.290">
    <property type="match status" value="1"/>
</dbReference>
<keyword evidence="7" id="KW-1185">Reference proteome</keyword>
<comment type="caution">
    <text evidence="6">The sequence shown here is derived from an EMBL/GenBank/DDBJ whole genome shotgun (WGS) entry which is preliminary data.</text>
</comment>
<dbReference type="EMBL" id="PYMA01000024">
    <property type="protein sequence ID" value="PSW11396.1"/>
    <property type="molecule type" value="Genomic_DNA"/>
</dbReference>
<dbReference type="SUPFAM" id="SSF53850">
    <property type="entry name" value="Periplasmic binding protein-like II"/>
    <property type="match status" value="1"/>
</dbReference>
<evidence type="ECO:0000313" key="7">
    <source>
        <dbReference type="Proteomes" id="UP000241771"/>
    </source>
</evidence>